<accession>A0A843W734</accession>
<feature type="domain" description="Remorin N-terminal" evidence="6">
    <location>
        <begin position="76"/>
        <end position="127"/>
    </location>
</feature>
<dbReference type="PANTHER" id="PTHR31775">
    <property type="entry name" value="OS02G0117200 PROTEIN"/>
    <property type="match status" value="1"/>
</dbReference>
<feature type="coiled-coil region" evidence="2">
    <location>
        <begin position="166"/>
        <end position="193"/>
    </location>
</feature>
<reference evidence="7" key="1">
    <citation type="submission" date="2017-07" db="EMBL/GenBank/DDBJ databases">
        <title>Taro Niue Genome Assembly and Annotation.</title>
        <authorList>
            <person name="Atibalentja N."/>
            <person name="Keating K."/>
            <person name="Fields C.J."/>
        </authorList>
    </citation>
    <scope>NUCLEOTIDE SEQUENCE</scope>
    <source>
        <strain evidence="7">Niue_2</strain>
        <tissue evidence="7">Leaf</tissue>
    </source>
</reference>
<comment type="similarity">
    <text evidence="1">Belongs to the remorin family.</text>
</comment>
<evidence type="ECO:0000256" key="1">
    <source>
        <dbReference type="ARBA" id="ARBA00005711"/>
    </source>
</evidence>
<organism evidence="7 8">
    <name type="scientific">Colocasia esculenta</name>
    <name type="common">Wild taro</name>
    <name type="synonym">Arum esculentum</name>
    <dbReference type="NCBI Taxonomy" id="4460"/>
    <lineage>
        <taxon>Eukaryota</taxon>
        <taxon>Viridiplantae</taxon>
        <taxon>Streptophyta</taxon>
        <taxon>Embryophyta</taxon>
        <taxon>Tracheophyta</taxon>
        <taxon>Spermatophyta</taxon>
        <taxon>Magnoliopsida</taxon>
        <taxon>Liliopsida</taxon>
        <taxon>Araceae</taxon>
        <taxon>Aroideae</taxon>
        <taxon>Colocasieae</taxon>
        <taxon>Colocasia</taxon>
    </lineage>
</organism>
<dbReference type="InterPro" id="IPR005516">
    <property type="entry name" value="Remorin_C"/>
</dbReference>
<dbReference type="EMBL" id="NMUH01003370">
    <property type="protein sequence ID" value="MQM05209.1"/>
    <property type="molecule type" value="Genomic_DNA"/>
</dbReference>
<evidence type="ECO:0000256" key="2">
    <source>
        <dbReference type="SAM" id="Coils"/>
    </source>
</evidence>
<evidence type="ECO:0000256" key="4">
    <source>
        <dbReference type="SAM" id="Phobius"/>
    </source>
</evidence>
<keyword evidence="4" id="KW-0812">Transmembrane</keyword>
<feature type="transmembrane region" description="Helical" evidence="4">
    <location>
        <begin position="12"/>
        <end position="31"/>
    </location>
</feature>
<dbReference type="PANTHER" id="PTHR31775:SF5">
    <property type="entry name" value="REMORIN 1.4"/>
    <property type="match status" value="1"/>
</dbReference>
<dbReference type="Proteomes" id="UP000652761">
    <property type="component" value="Unassembled WGS sequence"/>
</dbReference>
<evidence type="ECO:0000313" key="7">
    <source>
        <dbReference type="EMBL" id="MQM05209.1"/>
    </source>
</evidence>
<dbReference type="Pfam" id="PF03763">
    <property type="entry name" value="Remorin_C"/>
    <property type="match status" value="1"/>
</dbReference>
<keyword evidence="8" id="KW-1185">Reference proteome</keyword>
<keyword evidence="4" id="KW-0472">Membrane</keyword>
<evidence type="ECO:0000259" key="5">
    <source>
        <dbReference type="Pfam" id="PF03763"/>
    </source>
</evidence>
<dbReference type="AlphaFoldDB" id="A0A843W734"/>
<evidence type="ECO:0000259" key="6">
    <source>
        <dbReference type="Pfam" id="PF03766"/>
    </source>
</evidence>
<dbReference type="InterPro" id="IPR005518">
    <property type="entry name" value="Remorin_N"/>
</dbReference>
<comment type="caution">
    <text evidence="7">The sequence shown here is derived from an EMBL/GenBank/DDBJ whole genome shotgun (WGS) entry which is preliminary data.</text>
</comment>
<keyword evidence="4" id="KW-1133">Transmembrane helix</keyword>
<gene>
    <name evidence="7" type="ORF">Taro_038017</name>
</gene>
<keyword evidence="2" id="KW-0175">Coiled coil</keyword>
<evidence type="ECO:0000256" key="3">
    <source>
        <dbReference type="SAM" id="MobiDB-lite"/>
    </source>
</evidence>
<feature type="compositionally biased region" description="Low complexity" evidence="3">
    <location>
        <begin position="59"/>
        <end position="74"/>
    </location>
</feature>
<name>A0A843W734_COLES</name>
<feature type="compositionally biased region" description="Basic and acidic residues" evidence="3">
    <location>
        <begin position="75"/>
        <end position="97"/>
    </location>
</feature>
<evidence type="ECO:0008006" key="9">
    <source>
        <dbReference type="Google" id="ProtNLM"/>
    </source>
</evidence>
<protein>
    <recommendedName>
        <fullName evidence="9">Remorin</fullName>
    </recommendedName>
</protein>
<feature type="domain" description="Remorin C-terminal" evidence="5">
    <location>
        <begin position="131"/>
        <end position="236"/>
    </location>
</feature>
<dbReference type="OrthoDB" id="684343at2759"/>
<feature type="region of interest" description="Disordered" evidence="3">
    <location>
        <begin position="58"/>
        <end position="97"/>
    </location>
</feature>
<sequence length="251" mass="27772">MSKTEVSALCRNFSPAISAFCCCSVTVFASYTRFLRAIIEKQEQELGKKLFAMGEGVPERAQAPATSEAAPPAEATKDVTEEKAVAAPAPEEKPDDSKALAIIEKAPEPPAEKHSGSIDRDAVLAKVESEKKVALIKAWEDNEKSKAENKTQKKLSAITSWENTRKATVEAELKRMEEVLEKKKAEYAEKMKNKVALIHKTAEEKRAMVEAKKGEDLLKVEEMAAKYRIKGLIPKKVLGKKHMEEGHIPKL</sequence>
<evidence type="ECO:0000313" key="8">
    <source>
        <dbReference type="Proteomes" id="UP000652761"/>
    </source>
</evidence>
<dbReference type="Pfam" id="PF03766">
    <property type="entry name" value="Remorin_N"/>
    <property type="match status" value="1"/>
</dbReference>
<proteinExistence type="inferred from homology"/>